<dbReference type="Gene3D" id="3.40.50.40">
    <property type="match status" value="1"/>
</dbReference>
<evidence type="ECO:0000313" key="7">
    <source>
        <dbReference type="EMBL" id="TWA92628.1"/>
    </source>
</evidence>
<dbReference type="PIRSF" id="PIRSF001220">
    <property type="entry name" value="L-ASNase_gatD"/>
    <property type="match status" value="1"/>
</dbReference>
<comment type="similarity">
    <text evidence="1">Belongs to the asparaginase 1 family.</text>
</comment>
<feature type="active site" description="O-isoaspartyl threonine intermediate" evidence="2">
    <location>
        <position position="15"/>
    </location>
</feature>
<evidence type="ECO:0000256" key="3">
    <source>
        <dbReference type="PROSITE-ProRule" id="PRU10099"/>
    </source>
</evidence>
<dbReference type="InterPro" id="IPR036152">
    <property type="entry name" value="Asp/glu_Ase-like_sf"/>
</dbReference>
<dbReference type="GO" id="GO:0004067">
    <property type="term" value="F:asparaginase activity"/>
    <property type="evidence" value="ECO:0007669"/>
    <property type="project" value="UniProtKB-UniRule"/>
</dbReference>
<evidence type="ECO:0000259" key="5">
    <source>
        <dbReference type="Pfam" id="PF00710"/>
    </source>
</evidence>
<dbReference type="RefSeq" id="WP_145668972.1">
    <property type="nucleotide sequence ID" value="NZ_VITK01000010.1"/>
</dbReference>
<dbReference type="PANTHER" id="PTHR11707:SF28">
    <property type="entry name" value="60 KDA LYSOPHOSPHOLIPASE"/>
    <property type="match status" value="1"/>
</dbReference>
<feature type="domain" description="L-asparaginase N-terminal" evidence="5">
    <location>
        <begin position="6"/>
        <end position="175"/>
    </location>
</feature>
<reference evidence="7 8" key="1">
    <citation type="submission" date="2019-06" db="EMBL/GenBank/DDBJ databases">
        <title>Genomic Encyclopedia of Type Strains, Phase IV (KMG-V): Genome sequencing to study the core and pangenomes of soil and plant-associated prokaryotes.</title>
        <authorList>
            <person name="Whitman W."/>
        </authorList>
    </citation>
    <scope>NUCLEOTIDE SEQUENCE [LARGE SCALE GENOMIC DNA]</scope>
    <source>
        <strain evidence="7 8">BR 510</strain>
    </source>
</reference>
<feature type="active site" evidence="3">
    <location>
        <position position="15"/>
    </location>
</feature>
<dbReference type="PROSITE" id="PS00144">
    <property type="entry name" value="ASN_GLN_ASE_1"/>
    <property type="match status" value="1"/>
</dbReference>
<dbReference type="STRING" id="1803665.GCA_001641335_06475"/>
<accession>A0A560D6B7</accession>
<proteinExistence type="inferred from homology"/>
<evidence type="ECO:0000256" key="4">
    <source>
        <dbReference type="PROSITE-ProRule" id="PRU10100"/>
    </source>
</evidence>
<evidence type="ECO:0000256" key="1">
    <source>
        <dbReference type="ARBA" id="ARBA00010518"/>
    </source>
</evidence>
<dbReference type="Proteomes" id="UP000319949">
    <property type="component" value="Unassembled WGS sequence"/>
</dbReference>
<dbReference type="Pfam" id="PF17763">
    <property type="entry name" value="Asparaginase_C"/>
    <property type="match status" value="1"/>
</dbReference>
<dbReference type="InterPro" id="IPR020827">
    <property type="entry name" value="Asparaginase/glutaminase_AS1"/>
</dbReference>
<keyword evidence="8" id="KW-1185">Reference proteome</keyword>
<dbReference type="InterPro" id="IPR027475">
    <property type="entry name" value="Asparaginase/glutaminase_AS2"/>
</dbReference>
<dbReference type="Pfam" id="PF00710">
    <property type="entry name" value="Asparaginase"/>
    <property type="match status" value="1"/>
</dbReference>
<evidence type="ECO:0000259" key="6">
    <source>
        <dbReference type="Pfam" id="PF17763"/>
    </source>
</evidence>
<sequence length="325" mass="33092">MKAGGKIGVVVTGGTIGMQAGDAGLAPAAGLAARLRETLCAHGRRDVGPFVELAPLIDSANAGPEFWVRVAAAVVSLVEESDCRGVLVLHGTDTMAYTAAGLAFLLLGLPVPVVLTGAMHPIGVAGSDGWDNLSGALDLLAGGPPAGITVYFAGRQIPAVHCSKWRTRTTDAFTRTLRPTSDGPAPAQPPWSYRKLVAPARVAVLPLHPGFEPTALEALVAAGVPGCVLECYGSGTAPVADLRFIAALELARSRNTVVVATSQCPEGAVAFGHYATDHRLKTAGVVSGGGMTREVALAKLGILLGAGLPAAACRDWMGVSVLGEI</sequence>
<dbReference type="SFLD" id="SFLDS00057">
    <property type="entry name" value="Glutaminase/Asparaginase"/>
    <property type="match status" value="1"/>
</dbReference>
<evidence type="ECO:0000256" key="2">
    <source>
        <dbReference type="PIRSR" id="PIRSR001220-1"/>
    </source>
</evidence>
<evidence type="ECO:0000313" key="8">
    <source>
        <dbReference type="Proteomes" id="UP000319949"/>
    </source>
</evidence>
<dbReference type="InterPro" id="IPR006034">
    <property type="entry name" value="Asparaginase/glutaminase-like"/>
</dbReference>
<dbReference type="InterPro" id="IPR037152">
    <property type="entry name" value="L-asparaginase_N_sf"/>
</dbReference>
<dbReference type="InterPro" id="IPR040919">
    <property type="entry name" value="Asparaginase_C"/>
</dbReference>
<organism evidence="7 8">
    <name type="scientific">Bradyrhizobium stylosanthis</name>
    <dbReference type="NCBI Taxonomy" id="1803665"/>
    <lineage>
        <taxon>Bacteria</taxon>
        <taxon>Pseudomonadati</taxon>
        <taxon>Pseudomonadota</taxon>
        <taxon>Alphaproteobacteria</taxon>
        <taxon>Hyphomicrobiales</taxon>
        <taxon>Nitrobacteraceae</taxon>
        <taxon>Bradyrhizobium</taxon>
    </lineage>
</organism>
<dbReference type="PROSITE" id="PS51732">
    <property type="entry name" value="ASN_GLN_ASE_3"/>
    <property type="match status" value="1"/>
</dbReference>
<dbReference type="InterPro" id="IPR027474">
    <property type="entry name" value="L-asparaginase_N"/>
</dbReference>
<dbReference type="AlphaFoldDB" id="A0A560D6B7"/>
<gene>
    <name evidence="7" type="ORF">FBZ96_11099</name>
</gene>
<dbReference type="PIRSF" id="PIRSF500176">
    <property type="entry name" value="L_ASNase"/>
    <property type="match status" value="1"/>
</dbReference>
<name>A0A560D6B7_9BRAD</name>
<dbReference type="InterPro" id="IPR027473">
    <property type="entry name" value="L-asparaginase_C"/>
</dbReference>
<dbReference type="PANTHER" id="PTHR11707">
    <property type="entry name" value="L-ASPARAGINASE"/>
    <property type="match status" value="1"/>
</dbReference>
<dbReference type="EMBL" id="VITK01000010">
    <property type="protein sequence ID" value="TWA92628.1"/>
    <property type="molecule type" value="Genomic_DNA"/>
</dbReference>
<dbReference type="OrthoDB" id="9788068at2"/>
<feature type="domain" description="Asparaginase/glutaminase C-terminal" evidence="6">
    <location>
        <begin position="201"/>
        <end position="317"/>
    </location>
</feature>
<dbReference type="GO" id="GO:0006520">
    <property type="term" value="P:amino acid metabolic process"/>
    <property type="evidence" value="ECO:0007669"/>
    <property type="project" value="InterPro"/>
</dbReference>
<dbReference type="PRINTS" id="PR00139">
    <property type="entry name" value="ASNGLNASE"/>
</dbReference>
<dbReference type="PROSITE" id="PS00917">
    <property type="entry name" value="ASN_GLN_ASE_2"/>
    <property type="match status" value="1"/>
</dbReference>
<protein>
    <submittedName>
        <fullName evidence="7">L-asparaginase</fullName>
    </submittedName>
</protein>
<dbReference type="GO" id="GO:0005829">
    <property type="term" value="C:cytosol"/>
    <property type="evidence" value="ECO:0007669"/>
    <property type="project" value="TreeGrafter"/>
</dbReference>
<dbReference type="Gene3D" id="3.40.50.1170">
    <property type="entry name" value="L-asparaginase, N-terminal domain"/>
    <property type="match status" value="1"/>
</dbReference>
<dbReference type="SMART" id="SM00870">
    <property type="entry name" value="Asparaginase"/>
    <property type="match status" value="1"/>
</dbReference>
<comment type="caution">
    <text evidence="7">The sequence shown here is derived from an EMBL/GenBank/DDBJ whole genome shotgun (WGS) entry which is preliminary data.</text>
</comment>
<feature type="active site" evidence="4">
    <location>
        <position position="92"/>
    </location>
</feature>
<dbReference type="SUPFAM" id="SSF53774">
    <property type="entry name" value="Glutaminase/Asparaginase"/>
    <property type="match status" value="1"/>
</dbReference>